<evidence type="ECO:0000313" key="3">
    <source>
        <dbReference type="Proteomes" id="UP000053029"/>
    </source>
</evidence>
<dbReference type="AlphaFoldDB" id="A0A0D2FA95"/>
<feature type="region of interest" description="Disordered" evidence="1">
    <location>
        <begin position="374"/>
        <end position="412"/>
    </location>
</feature>
<organism evidence="2 3">
    <name type="scientific">Fonsecaea pedrosoi CBS 271.37</name>
    <dbReference type="NCBI Taxonomy" id="1442368"/>
    <lineage>
        <taxon>Eukaryota</taxon>
        <taxon>Fungi</taxon>
        <taxon>Dikarya</taxon>
        <taxon>Ascomycota</taxon>
        <taxon>Pezizomycotina</taxon>
        <taxon>Eurotiomycetes</taxon>
        <taxon>Chaetothyriomycetidae</taxon>
        <taxon>Chaetothyriales</taxon>
        <taxon>Herpotrichiellaceae</taxon>
        <taxon>Fonsecaea</taxon>
    </lineage>
</organism>
<dbReference type="RefSeq" id="XP_013287335.1">
    <property type="nucleotide sequence ID" value="XM_013431881.1"/>
</dbReference>
<dbReference type="VEuPathDB" id="FungiDB:Z517_02772"/>
<feature type="compositionally biased region" description="Basic and acidic residues" evidence="1">
    <location>
        <begin position="34"/>
        <end position="49"/>
    </location>
</feature>
<feature type="compositionally biased region" description="Basic and acidic residues" evidence="1">
    <location>
        <begin position="169"/>
        <end position="184"/>
    </location>
</feature>
<dbReference type="EMBL" id="KN846970">
    <property type="protein sequence ID" value="KIW83527.1"/>
    <property type="molecule type" value="Genomic_DNA"/>
</dbReference>
<dbReference type="Proteomes" id="UP000053029">
    <property type="component" value="Unassembled WGS sequence"/>
</dbReference>
<dbReference type="GeneID" id="25302262"/>
<dbReference type="STRING" id="1442368.A0A0D2FA95"/>
<evidence type="ECO:0000313" key="2">
    <source>
        <dbReference type="EMBL" id="KIW83527.1"/>
    </source>
</evidence>
<dbReference type="OrthoDB" id="2537141at2759"/>
<dbReference type="HOGENOM" id="CLU_027281_0_0_1"/>
<evidence type="ECO:0000256" key="1">
    <source>
        <dbReference type="SAM" id="MobiDB-lite"/>
    </source>
</evidence>
<name>A0A0D2FA95_9EURO</name>
<accession>A0A0D2FA95</accession>
<sequence length="594" mass="66432">MWILTETLRNRGPVLQLLSAKQIGVSHKGRHGKTREQGRLKRRENDHAELGPPSDCPSLIYGKDSTTRVGEKKVPDAGEKYARKLRHKTRPDRYEYKDAIQNPSKRVKKKSAALLSHDFQAPNVASERLTLNSKTGPGFLTKAKTSTDAGKRGLPDLTFSKMAFLKRKRQDDEARFPKSEEQKSRNKRVTSPHCEIADFFARSTGLRRERRYSGTPPSVEFHISRTASPSQDRVSLMRQRLNSVVQSNTPESKRFRKAHSPIAFVPIRPTSSDSEGFLEKFTTDALLHGVDEFSHGPRRHYSLNDLKRLAIQVATDLTGIEGACHHDIDITGDVQASTSQSHMSILATSMEKRDSPRPTMPWHSQNLYHAAEGCSGVRSEHPSGPDLNHSRVLPYSTKGGEGEQDIDRSPSRESATIKQLVSPGYHCQGFGNDFVGRPGPSCHVDDSEVRLGDGQVSLHADAHPELRLLPAMPAVAGNCIGESKALHTTNADAYELDEFDTELLRLGTELALEQSGTMANRQSPWYEAGVETSIDIGRMTRSKAGKYATYEWTIPCFMIARNYLHGIVMCLRITQRDSRDSRDFLGDMFYIDLE</sequence>
<keyword evidence="3" id="KW-1185">Reference proteome</keyword>
<proteinExistence type="predicted"/>
<protein>
    <submittedName>
        <fullName evidence="2">Uncharacterized protein</fullName>
    </submittedName>
</protein>
<reference evidence="2 3" key="1">
    <citation type="submission" date="2015-01" db="EMBL/GenBank/DDBJ databases">
        <title>The Genome Sequence of Fonsecaea pedrosoi CBS 271.37.</title>
        <authorList>
            <consortium name="The Broad Institute Genomics Platform"/>
            <person name="Cuomo C."/>
            <person name="de Hoog S."/>
            <person name="Gorbushina A."/>
            <person name="Stielow B."/>
            <person name="Teixiera M."/>
            <person name="Abouelleil A."/>
            <person name="Chapman S.B."/>
            <person name="Priest M."/>
            <person name="Young S.K."/>
            <person name="Wortman J."/>
            <person name="Nusbaum C."/>
            <person name="Birren B."/>
        </authorList>
    </citation>
    <scope>NUCLEOTIDE SEQUENCE [LARGE SCALE GENOMIC DNA]</scope>
    <source>
        <strain evidence="2 3">CBS 271.37</strain>
    </source>
</reference>
<feature type="region of interest" description="Disordered" evidence="1">
    <location>
        <begin position="24"/>
        <end position="59"/>
    </location>
</feature>
<feature type="region of interest" description="Disordered" evidence="1">
    <location>
        <begin position="168"/>
        <end position="190"/>
    </location>
</feature>
<gene>
    <name evidence="2" type="ORF">Z517_02772</name>
</gene>